<gene>
    <name evidence="4" type="ORF">QVD17_18825</name>
</gene>
<comment type="caution">
    <text evidence="4">The sequence shown here is derived from an EMBL/GenBank/DDBJ whole genome shotgun (WGS) entry which is preliminary data.</text>
</comment>
<keyword evidence="5" id="KW-1185">Reference proteome</keyword>
<dbReference type="Pfam" id="PF13963">
    <property type="entry name" value="Transpos_assoc"/>
    <property type="match status" value="1"/>
</dbReference>
<evidence type="ECO:0000313" key="4">
    <source>
        <dbReference type="EMBL" id="KAK1423521.1"/>
    </source>
</evidence>
<dbReference type="EMBL" id="JAUHHV010000005">
    <property type="protein sequence ID" value="KAK1423521.1"/>
    <property type="molecule type" value="Genomic_DNA"/>
</dbReference>
<evidence type="ECO:0000313" key="5">
    <source>
        <dbReference type="Proteomes" id="UP001229421"/>
    </source>
</evidence>
<feature type="domain" description="Transposase-associated" evidence="3">
    <location>
        <begin position="149"/>
        <end position="237"/>
    </location>
</feature>
<dbReference type="Proteomes" id="UP001229421">
    <property type="component" value="Unassembled WGS sequence"/>
</dbReference>
<dbReference type="AlphaFoldDB" id="A0AAD8KLW9"/>
<evidence type="ECO:0000256" key="2">
    <source>
        <dbReference type="SAM" id="MobiDB-lite"/>
    </source>
</evidence>
<dbReference type="InterPro" id="IPR029480">
    <property type="entry name" value="Transpos_assoc"/>
</dbReference>
<organism evidence="4 5">
    <name type="scientific">Tagetes erecta</name>
    <name type="common">African marigold</name>
    <dbReference type="NCBI Taxonomy" id="13708"/>
    <lineage>
        <taxon>Eukaryota</taxon>
        <taxon>Viridiplantae</taxon>
        <taxon>Streptophyta</taxon>
        <taxon>Embryophyta</taxon>
        <taxon>Tracheophyta</taxon>
        <taxon>Spermatophyta</taxon>
        <taxon>Magnoliopsida</taxon>
        <taxon>eudicotyledons</taxon>
        <taxon>Gunneridae</taxon>
        <taxon>Pentapetalae</taxon>
        <taxon>asterids</taxon>
        <taxon>campanulids</taxon>
        <taxon>Asterales</taxon>
        <taxon>Asteraceae</taxon>
        <taxon>Asteroideae</taxon>
        <taxon>Heliantheae alliance</taxon>
        <taxon>Tageteae</taxon>
        <taxon>Tagetes</taxon>
    </lineage>
</organism>
<accession>A0AAD8KLW9</accession>
<evidence type="ECO:0000259" key="3">
    <source>
        <dbReference type="Pfam" id="PF13963"/>
    </source>
</evidence>
<evidence type="ECO:0000256" key="1">
    <source>
        <dbReference type="SAM" id="Coils"/>
    </source>
</evidence>
<sequence>MVIKFTTVYAVSHFFNLNSKHSAAAISSIPISSSLPLRFSFNTVTIATTTGGAGSRSSKVWGLFKLPFRSTSPSTPSPSPLPHLRQHRHHRHHRLLTTNNNNHSSTFGTSVLSKFYDVPALDRFEVLAFGSYMDKRFFARLVMAWYTDRGWMSKKNDSHGYLNSEFCDNVDMFLDFAFSNEAVVDTRLNIHGETIREIKCPCYKCQNISYRDRATVQEHLYKEGFMLRYEKWSEHDEDSICDVGQSSTAKETDDNNDSYKRMVLDNMQSHGYTPNTLKGHVSNPEAKRFYDILKAVDEPLWEGEKATKCRKLEAATSFLTWKSLYNVSTAAFNHNLSMVNALLPEEAIGRELSHIEMWKQSHCKKGSRPLDKDLSLLVEEVDFEDVDLDENIEEENLDWVDDRARETWVKYKECLVNKYGKEQCKHPKSVDKDLWIQASGGIKKGKVYGLSNVSDSYTHGRQNPEIERLNKVIDELVKEKDEEKERMDGVIEGLAAENETMRNRMENFERMLKVMAQGGQSSSYG</sequence>
<keyword evidence="1" id="KW-0175">Coiled coil</keyword>
<proteinExistence type="predicted"/>
<feature type="region of interest" description="Disordered" evidence="2">
    <location>
        <begin position="70"/>
        <end position="91"/>
    </location>
</feature>
<name>A0AAD8KLW9_TARER</name>
<reference evidence="4" key="1">
    <citation type="journal article" date="2023" name="bioRxiv">
        <title>Improved chromosome-level genome assembly for marigold (Tagetes erecta).</title>
        <authorList>
            <person name="Jiang F."/>
            <person name="Yuan L."/>
            <person name="Wang S."/>
            <person name="Wang H."/>
            <person name="Xu D."/>
            <person name="Wang A."/>
            <person name="Fan W."/>
        </authorList>
    </citation>
    <scope>NUCLEOTIDE SEQUENCE</scope>
    <source>
        <strain evidence="4">WSJ</strain>
        <tissue evidence="4">Leaf</tissue>
    </source>
</reference>
<feature type="coiled-coil region" evidence="1">
    <location>
        <begin position="466"/>
        <end position="511"/>
    </location>
</feature>
<protein>
    <recommendedName>
        <fullName evidence="3">Transposase-associated domain-containing protein</fullName>
    </recommendedName>
</protein>